<dbReference type="GeneID" id="100898494"/>
<evidence type="ECO:0000313" key="9">
    <source>
        <dbReference type="Proteomes" id="UP000694867"/>
    </source>
</evidence>
<dbReference type="InterPro" id="IPR038050">
    <property type="entry name" value="Neuro_actylchol_rec"/>
</dbReference>
<feature type="chain" id="PRO_5042487280" evidence="6">
    <location>
        <begin position="28"/>
        <end position="437"/>
    </location>
</feature>
<dbReference type="Gene3D" id="1.20.58.390">
    <property type="entry name" value="Neurotransmitter-gated ion-channel transmembrane domain"/>
    <property type="match status" value="1"/>
</dbReference>
<proteinExistence type="predicted"/>
<accession>A0AAJ6VWL7</accession>
<evidence type="ECO:0000256" key="6">
    <source>
        <dbReference type="SAM" id="SignalP"/>
    </source>
</evidence>
<dbReference type="AlphaFoldDB" id="A0AAJ6VWL7"/>
<sequence length="437" mass="48749">MSRSLRRSSSPLLWIAFMSHIVSHALSSPSLNPAERPTGVVINASLVLHSISDPDNVNPGFIVDCSLVLHWEGNRLRALGTDAHNDVSRANPTSRLLGLGIHPDEQGGVDIHHFWLPDPFFENAHHVSIATKEVPTKNLIIRQIFDGRGNPGASFSYHLKQRIIVQCNMNFVQYPGDSQYCELRARSFMYPAGRVKGNTTTVSRERCLTLNFPAENLTYEGNERLLENTVNVTRCEYRGYRRWNEELLTFDGVCVSITFHRQIFHHFISHYVPSLLIVIVSFAPVRMKLTSSTDRINVSVTLLQAIFTVFIQGRQGIPPVPYATAMDIYMYVCIGFVISSVAQSVLSKGLSIREIERVVMTLGLTDILAVDDEALMGEMSEKIWSRSSKVTLAFYALEPAASNKHPRIEGGLPAPAVIKEKEIIPMFGLVISAAGFK</sequence>
<comment type="subcellular location">
    <subcellularLocation>
        <location evidence="1">Membrane</location>
        <topology evidence="1">Multi-pass membrane protein</topology>
    </subcellularLocation>
</comment>
<dbReference type="InterPro" id="IPR018000">
    <property type="entry name" value="Neurotransmitter_ion_chnl_CS"/>
</dbReference>
<evidence type="ECO:0000256" key="2">
    <source>
        <dbReference type="ARBA" id="ARBA00022692"/>
    </source>
</evidence>
<evidence type="ECO:0000256" key="1">
    <source>
        <dbReference type="ARBA" id="ARBA00004141"/>
    </source>
</evidence>
<dbReference type="GO" id="GO:0004888">
    <property type="term" value="F:transmembrane signaling receptor activity"/>
    <property type="evidence" value="ECO:0007669"/>
    <property type="project" value="InterPro"/>
</dbReference>
<evidence type="ECO:0000259" key="7">
    <source>
        <dbReference type="Pfam" id="PF02931"/>
    </source>
</evidence>
<organism evidence="9 10">
    <name type="scientific">Galendromus occidentalis</name>
    <name type="common">western predatory mite</name>
    <dbReference type="NCBI Taxonomy" id="34638"/>
    <lineage>
        <taxon>Eukaryota</taxon>
        <taxon>Metazoa</taxon>
        <taxon>Ecdysozoa</taxon>
        <taxon>Arthropoda</taxon>
        <taxon>Chelicerata</taxon>
        <taxon>Arachnida</taxon>
        <taxon>Acari</taxon>
        <taxon>Parasitiformes</taxon>
        <taxon>Mesostigmata</taxon>
        <taxon>Gamasina</taxon>
        <taxon>Phytoseioidea</taxon>
        <taxon>Phytoseiidae</taxon>
        <taxon>Typhlodrominae</taxon>
        <taxon>Galendromus</taxon>
    </lineage>
</organism>
<keyword evidence="4 5" id="KW-0472">Membrane</keyword>
<feature type="domain" description="Neurotransmitter-gated ion-channel ligand-binding" evidence="7">
    <location>
        <begin position="30"/>
        <end position="211"/>
    </location>
</feature>
<feature type="transmembrane region" description="Helical" evidence="5">
    <location>
        <begin position="296"/>
        <end position="313"/>
    </location>
</feature>
<feature type="transmembrane region" description="Helical" evidence="5">
    <location>
        <begin position="263"/>
        <end position="284"/>
    </location>
</feature>
<dbReference type="Proteomes" id="UP000694867">
    <property type="component" value="Unplaced"/>
</dbReference>
<evidence type="ECO:0000313" key="10">
    <source>
        <dbReference type="RefSeq" id="XP_003740817.1"/>
    </source>
</evidence>
<dbReference type="SUPFAM" id="SSF90112">
    <property type="entry name" value="Neurotransmitter-gated ion-channel transmembrane pore"/>
    <property type="match status" value="1"/>
</dbReference>
<dbReference type="Pfam" id="PF02931">
    <property type="entry name" value="Neur_chan_LBD"/>
    <property type="match status" value="1"/>
</dbReference>
<evidence type="ECO:0000256" key="5">
    <source>
        <dbReference type="SAM" id="Phobius"/>
    </source>
</evidence>
<dbReference type="Pfam" id="PF02932">
    <property type="entry name" value="Neur_chan_memb"/>
    <property type="match status" value="1"/>
</dbReference>
<evidence type="ECO:0000256" key="3">
    <source>
        <dbReference type="ARBA" id="ARBA00022989"/>
    </source>
</evidence>
<dbReference type="GO" id="GO:0005230">
    <property type="term" value="F:extracellular ligand-gated monoatomic ion channel activity"/>
    <property type="evidence" value="ECO:0007669"/>
    <property type="project" value="InterPro"/>
</dbReference>
<keyword evidence="9" id="KW-1185">Reference proteome</keyword>
<feature type="transmembrane region" description="Helical" evidence="5">
    <location>
        <begin position="328"/>
        <end position="347"/>
    </location>
</feature>
<keyword evidence="3 5" id="KW-1133">Transmembrane helix</keyword>
<keyword evidence="2 5" id="KW-0812">Transmembrane</keyword>
<protein>
    <submittedName>
        <fullName evidence="10">Gamma-aminobutyric acid receptor subunit rho-1-like</fullName>
    </submittedName>
</protein>
<name>A0AAJ6VWL7_9ACAR</name>
<dbReference type="InterPro" id="IPR036719">
    <property type="entry name" value="Neuro-gated_channel_TM_sf"/>
</dbReference>
<dbReference type="InterPro" id="IPR006201">
    <property type="entry name" value="Neur_channel"/>
</dbReference>
<feature type="domain" description="Neurotransmitter-gated ion-channel transmembrane" evidence="8">
    <location>
        <begin position="271"/>
        <end position="346"/>
    </location>
</feature>
<keyword evidence="6" id="KW-0732">Signal</keyword>
<dbReference type="RefSeq" id="XP_003740817.1">
    <property type="nucleotide sequence ID" value="XM_003740769.1"/>
</dbReference>
<dbReference type="GO" id="GO:0016020">
    <property type="term" value="C:membrane"/>
    <property type="evidence" value="ECO:0007669"/>
    <property type="project" value="UniProtKB-SubCell"/>
</dbReference>
<dbReference type="InterPro" id="IPR036734">
    <property type="entry name" value="Neur_chan_lig-bd_sf"/>
</dbReference>
<dbReference type="InterPro" id="IPR006029">
    <property type="entry name" value="Neurotrans-gated_channel_TM"/>
</dbReference>
<dbReference type="InterPro" id="IPR006202">
    <property type="entry name" value="Neur_chan_lig-bd"/>
</dbReference>
<dbReference type="SUPFAM" id="SSF63712">
    <property type="entry name" value="Nicotinic receptor ligand binding domain-like"/>
    <property type="match status" value="1"/>
</dbReference>
<gene>
    <name evidence="10" type="primary">LOC100898494</name>
</gene>
<reference evidence="10" key="1">
    <citation type="submission" date="2025-08" db="UniProtKB">
        <authorList>
            <consortium name="RefSeq"/>
        </authorList>
    </citation>
    <scope>IDENTIFICATION</scope>
</reference>
<dbReference type="KEGG" id="goe:100898494"/>
<dbReference type="PANTHER" id="PTHR18945">
    <property type="entry name" value="NEUROTRANSMITTER GATED ION CHANNEL"/>
    <property type="match status" value="1"/>
</dbReference>
<dbReference type="PROSITE" id="PS00236">
    <property type="entry name" value="NEUROTR_ION_CHANNEL"/>
    <property type="match status" value="1"/>
</dbReference>
<dbReference type="Gene3D" id="2.70.170.10">
    <property type="entry name" value="Neurotransmitter-gated ion-channel ligand-binding domain"/>
    <property type="match status" value="1"/>
</dbReference>
<evidence type="ECO:0000259" key="8">
    <source>
        <dbReference type="Pfam" id="PF02932"/>
    </source>
</evidence>
<evidence type="ECO:0000256" key="4">
    <source>
        <dbReference type="ARBA" id="ARBA00023136"/>
    </source>
</evidence>
<feature type="signal peptide" evidence="6">
    <location>
        <begin position="1"/>
        <end position="27"/>
    </location>
</feature>